<evidence type="ECO:0000313" key="2">
    <source>
        <dbReference type="EMBL" id="QHS85341.1"/>
    </source>
</evidence>
<dbReference type="EMBL" id="MN739042">
    <property type="protein sequence ID" value="QHS85341.1"/>
    <property type="molecule type" value="Genomic_DNA"/>
</dbReference>
<proteinExistence type="predicted"/>
<organism evidence="2">
    <name type="scientific">viral metagenome</name>
    <dbReference type="NCBI Taxonomy" id="1070528"/>
    <lineage>
        <taxon>unclassified sequences</taxon>
        <taxon>metagenomes</taxon>
        <taxon>organismal metagenomes</taxon>
    </lineage>
</organism>
<dbReference type="AlphaFoldDB" id="A0A6C0B0P6"/>
<sequence length="153" mass="16683">MARTKRHMKRKTSTRRMRKGGQFNGPLPAPPGHGVVISLGGSRRRRMRKGGQEQMQMQQPASTGESLWSRLSSGVSSLGTKLGNGLNSVKQSAMNTYQTAPSSTMGGRHSRKRRGGQVVGFDGDWREYGPAVGGRRRKRKGGGSTLMPGWPTF</sequence>
<evidence type="ECO:0000256" key="1">
    <source>
        <dbReference type="SAM" id="MobiDB-lite"/>
    </source>
</evidence>
<feature type="compositionally biased region" description="Basic residues" evidence="1">
    <location>
        <begin position="1"/>
        <end position="19"/>
    </location>
</feature>
<accession>A0A6C0B0P6</accession>
<name>A0A6C0B0P6_9ZZZZ</name>
<feature type="region of interest" description="Disordered" evidence="1">
    <location>
        <begin position="1"/>
        <end position="70"/>
    </location>
</feature>
<protein>
    <submittedName>
        <fullName evidence="2">Uncharacterized protein</fullName>
    </submittedName>
</protein>
<reference evidence="2" key="1">
    <citation type="journal article" date="2020" name="Nature">
        <title>Giant virus diversity and host interactions through global metagenomics.</title>
        <authorList>
            <person name="Schulz F."/>
            <person name="Roux S."/>
            <person name="Paez-Espino D."/>
            <person name="Jungbluth S."/>
            <person name="Walsh D.A."/>
            <person name="Denef V.J."/>
            <person name="McMahon K.D."/>
            <person name="Konstantinidis K.T."/>
            <person name="Eloe-Fadrosh E.A."/>
            <person name="Kyrpides N.C."/>
            <person name="Woyke T."/>
        </authorList>
    </citation>
    <scope>NUCLEOTIDE SEQUENCE</scope>
    <source>
        <strain evidence="2">GVMAG-M-3300009182-78</strain>
    </source>
</reference>
<feature type="region of interest" description="Disordered" evidence="1">
    <location>
        <begin position="97"/>
        <end position="153"/>
    </location>
</feature>